<evidence type="ECO:0000313" key="2">
    <source>
        <dbReference type="EMBL" id="PTM57961.1"/>
    </source>
</evidence>
<dbReference type="OrthoDB" id="9781966at2"/>
<dbReference type="PROSITE" id="PS50835">
    <property type="entry name" value="IG_LIKE"/>
    <property type="match status" value="1"/>
</dbReference>
<dbReference type="RefSeq" id="WP_107724821.1">
    <property type="nucleotide sequence ID" value="NZ_PZZP01000001.1"/>
</dbReference>
<dbReference type="SUPFAM" id="SSF51735">
    <property type="entry name" value="NAD(P)-binding Rossmann-fold domains"/>
    <property type="match status" value="1"/>
</dbReference>
<dbReference type="GO" id="GO:0000166">
    <property type="term" value="F:nucleotide binding"/>
    <property type="evidence" value="ECO:0007669"/>
    <property type="project" value="InterPro"/>
</dbReference>
<keyword evidence="3" id="KW-1185">Reference proteome</keyword>
<comment type="caution">
    <text evidence="2">The sequence shown here is derived from an EMBL/GenBank/DDBJ whole genome shotgun (WGS) entry which is preliminary data.</text>
</comment>
<name>A0A2T4Z7V4_9BACL</name>
<evidence type="ECO:0000313" key="3">
    <source>
        <dbReference type="Proteomes" id="UP000241639"/>
    </source>
</evidence>
<dbReference type="InterPro" id="IPR007110">
    <property type="entry name" value="Ig-like_dom"/>
</dbReference>
<dbReference type="Gene3D" id="3.40.50.720">
    <property type="entry name" value="NAD(P)-binding Rossmann-like Domain"/>
    <property type="match status" value="1"/>
</dbReference>
<accession>A0A2T4Z7V4</accession>
<organism evidence="2 3">
    <name type="scientific">Desmospora activa DSM 45169</name>
    <dbReference type="NCBI Taxonomy" id="1121389"/>
    <lineage>
        <taxon>Bacteria</taxon>
        <taxon>Bacillati</taxon>
        <taxon>Bacillota</taxon>
        <taxon>Bacilli</taxon>
        <taxon>Bacillales</taxon>
        <taxon>Thermoactinomycetaceae</taxon>
        <taxon>Desmospora</taxon>
    </lineage>
</organism>
<gene>
    <name evidence="2" type="ORF">C8J48_0530</name>
</gene>
<dbReference type="Pfam" id="PF01408">
    <property type="entry name" value="GFO_IDH_MocA"/>
    <property type="match status" value="1"/>
</dbReference>
<sequence length="388" mass="43361">MKPVSFLLVGIGGYGNLYLKTLFEQSLHAHIRGVVDIDPTRSEHYPQLIQHRIPIYSSMEAFYQQKSADLAILSTPIHLHAQQICEALSHGSHVLCEKPLSSTQPDAKRIIETRNRTGKFVAIGFNWSFTSSIQTLKKDVMAGLFGKAKRLKTVVLWPRTQDYFQRTSWAGKKVSGDGTPIWDSVANNATSHFLHNMLYVLGAEQDRSAEVTTVTAELYRANDIETFDTCAVKLKTDEETEVLFFASHAVREEMGPRFLFEFEKAVITYNKGEDIVAHFDDGSKKVYPDPEGDHLAKLRVCLQAVKAGSDQILCGPEASFPHVQSIHAMQQSVPEVASFSERLLREDSRLIWVEGLADALLDCFERGCLPSEAGLAWSQKGEEVSVES</sequence>
<dbReference type="InterPro" id="IPR036291">
    <property type="entry name" value="NAD(P)-bd_dom_sf"/>
</dbReference>
<feature type="domain" description="Ig-like" evidence="1">
    <location>
        <begin position="334"/>
        <end position="388"/>
    </location>
</feature>
<dbReference type="PANTHER" id="PTHR43249">
    <property type="entry name" value="UDP-N-ACETYL-2-AMINO-2-DEOXY-D-GLUCURONATE OXIDASE"/>
    <property type="match status" value="1"/>
</dbReference>
<reference evidence="2 3" key="1">
    <citation type="submission" date="2018-04" db="EMBL/GenBank/DDBJ databases">
        <title>Genomic Encyclopedia of Archaeal and Bacterial Type Strains, Phase II (KMG-II): from individual species to whole genera.</title>
        <authorList>
            <person name="Goeker M."/>
        </authorList>
    </citation>
    <scope>NUCLEOTIDE SEQUENCE [LARGE SCALE GENOMIC DNA]</scope>
    <source>
        <strain evidence="2 3">DSM 45169</strain>
    </source>
</reference>
<dbReference type="SUPFAM" id="SSF55347">
    <property type="entry name" value="Glyceraldehyde-3-phosphate dehydrogenase-like, C-terminal domain"/>
    <property type="match status" value="1"/>
</dbReference>
<dbReference type="PANTHER" id="PTHR43249:SF1">
    <property type="entry name" value="D-GLUCOSIDE 3-DEHYDROGENASE"/>
    <property type="match status" value="1"/>
</dbReference>
<evidence type="ECO:0000259" key="1">
    <source>
        <dbReference type="PROSITE" id="PS50835"/>
    </source>
</evidence>
<dbReference type="Proteomes" id="UP000241639">
    <property type="component" value="Unassembled WGS sequence"/>
</dbReference>
<dbReference type="AlphaFoldDB" id="A0A2T4Z7V4"/>
<dbReference type="InterPro" id="IPR052515">
    <property type="entry name" value="Gfo/Idh/MocA_Oxidoreductase"/>
</dbReference>
<dbReference type="InterPro" id="IPR000683">
    <property type="entry name" value="Gfo/Idh/MocA-like_OxRdtase_N"/>
</dbReference>
<proteinExistence type="predicted"/>
<protein>
    <submittedName>
        <fullName evidence="2">Putative dehydrogenase</fullName>
    </submittedName>
</protein>
<dbReference type="Gene3D" id="3.30.360.10">
    <property type="entry name" value="Dihydrodipicolinate Reductase, domain 2"/>
    <property type="match status" value="1"/>
</dbReference>
<dbReference type="EMBL" id="PZZP01000001">
    <property type="protein sequence ID" value="PTM57961.1"/>
    <property type="molecule type" value="Genomic_DNA"/>
</dbReference>